<dbReference type="InterPro" id="IPR016161">
    <property type="entry name" value="Ald_DH/histidinol_DH"/>
</dbReference>
<evidence type="ECO:0000313" key="7">
    <source>
        <dbReference type="Proteomes" id="UP000295341"/>
    </source>
</evidence>
<reference evidence="6 7" key="1">
    <citation type="submission" date="2019-03" db="EMBL/GenBank/DDBJ databases">
        <title>Genomic Encyclopedia of Type Strains, Phase IV (KMG-IV): sequencing the most valuable type-strain genomes for metagenomic binning, comparative biology and taxonomic classification.</title>
        <authorList>
            <person name="Goeker M."/>
        </authorList>
    </citation>
    <scope>NUCLEOTIDE SEQUENCE [LARGE SCALE GENOMIC DNA]</scope>
    <source>
        <strain evidence="6 7">DSM 26377</strain>
    </source>
</reference>
<sequence>MDGDRGLTALLPSVKAFIATPRKVLIDGAWVAAKSGKTFEVFNPATGSVIGHAAACEKADVDDAVKAARKAFDQGPWTKMTPSERGRIIWKVGDLILKYAEEFAQLEAIDNGKPIAVARAADVMLAADIFHYMAGWATKIEGNSLSLSVPYTPGVEYQAFTRKEPIGVVAQIIPWNFPLLMAAWKLAPVLASGCVVVMKLAEETPMSGLRLAEIMQEAGVPNGVVNMLTGFGEPCGAPLAAHPQVDKVAFTGSTEVGKLIVKAASNDLKKVTLELGGKSPNIILDDADLDVAIAGAAMGIFFNHGQACCAGSRLFVQEKIFDKVVAGIADIGKKIKLGPGLDPTTEMGPMVSQAQYERVSGFLTSGNEQGAKALCGGKPVSGSGYFIEPTVLVNTNERMKVVQEEIFGPVLTAMPFKNVDEDLIRRANDSLFGLAAGIYSTNINKAHKIANRLKAGTIWINCYNVFDASMPFGGYKQSGWGREMGHEVLKNYLETKSVCVALGSAI</sequence>
<name>A0A4R7NZV4_9GAMM</name>
<dbReference type="PROSITE" id="PS00687">
    <property type="entry name" value="ALDEHYDE_DEHYDR_GLU"/>
    <property type="match status" value="1"/>
</dbReference>
<feature type="domain" description="Aldehyde dehydrogenase" evidence="5">
    <location>
        <begin position="30"/>
        <end position="498"/>
    </location>
</feature>
<evidence type="ECO:0000259" key="5">
    <source>
        <dbReference type="Pfam" id="PF00171"/>
    </source>
</evidence>
<dbReference type="OrthoDB" id="9812625at2"/>
<evidence type="ECO:0000313" key="6">
    <source>
        <dbReference type="EMBL" id="TDU26502.1"/>
    </source>
</evidence>
<dbReference type="InterPro" id="IPR029510">
    <property type="entry name" value="Ald_DH_CS_GLU"/>
</dbReference>
<dbReference type="PROSITE" id="PS00070">
    <property type="entry name" value="ALDEHYDE_DEHYDR_CYS"/>
    <property type="match status" value="1"/>
</dbReference>
<protein>
    <submittedName>
        <fullName evidence="6">Phenylacetaldehyde dehydrogenase</fullName>
    </submittedName>
</protein>
<evidence type="ECO:0000256" key="2">
    <source>
        <dbReference type="ARBA" id="ARBA00023002"/>
    </source>
</evidence>
<dbReference type="EMBL" id="SOBT01000010">
    <property type="protein sequence ID" value="TDU26502.1"/>
    <property type="molecule type" value="Genomic_DNA"/>
</dbReference>
<accession>A0A4R7NZV4</accession>
<dbReference type="PANTHER" id="PTHR11699">
    <property type="entry name" value="ALDEHYDE DEHYDROGENASE-RELATED"/>
    <property type="match status" value="1"/>
</dbReference>
<dbReference type="AlphaFoldDB" id="A0A4R7NZV4"/>
<keyword evidence="2 4" id="KW-0560">Oxidoreductase</keyword>
<feature type="active site" evidence="3">
    <location>
        <position position="274"/>
    </location>
</feature>
<dbReference type="FunFam" id="3.40.605.10:FF:000007">
    <property type="entry name" value="NAD/NADP-dependent betaine aldehyde dehydrogenase"/>
    <property type="match status" value="1"/>
</dbReference>
<comment type="similarity">
    <text evidence="1 4">Belongs to the aldehyde dehydrogenase family.</text>
</comment>
<dbReference type="InterPro" id="IPR015590">
    <property type="entry name" value="Aldehyde_DH_dom"/>
</dbReference>
<evidence type="ECO:0000256" key="1">
    <source>
        <dbReference type="ARBA" id="ARBA00009986"/>
    </source>
</evidence>
<dbReference type="Gene3D" id="3.40.309.10">
    <property type="entry name" value="Aldehyde Dehydrogenase, Chain A, domain 2"/>
    <property type="match status" value="1"/>
</dbReference>
<gene>
    <name evidence="6" type="ORF">DFR24_3528</name>
</gene>
<dbReference type="Pfam" id="PF00171">
    <property type="entry name" value="Aldedh"/>
    <property type="match status" value="1"/>
</dbReference>
<dbReference type="InterPro" id="IPR016160">
    <property type="entry name" value="Ald_DH_CS_CYS"/>
</dbReference>
<dbReference type="RefSeq" id="WP_133882702.1">
    <property type="nucleotide sequence ID" value="NZ_MWIN01000019.1"/>
</dbReference>
<evidence type="ECO:0000256" key="4">
    <source>
        <dbReference type="RuleBase" id="RU003345"/>
    </source>
</evidence>
<dbReference type="FunFam" id="3.40.309.10:FF:000001">
    <property type="entry name" value="Mitochondrial aldehyde dehydrogenase 2"/>
    <property type="match status" value="1"/>
</dbReference>
<comment type="caution">
    <text evidence="6">The sequence shown here is derived from an EMBL/GenBank/DDBJ whole genome shotgun (WGS) entry which is preliminary data.</text>
</comment>
<dbReference type="Proteomes" id="UP000295341">
    <property type="component" value="Unassembled WGS sequence"/>
</dbReference>
<keyword evidence="7" id="KW-1185">Reference proteome</keyword>
<dbReference type="InterPro" id="IPR016163">
    <property type="entry name" value="Ald_DH_C"/>
</dbReference>
<dbReference type="Gene3D" id="3.40.605.10">
    <property type="entry name" value="Aldehyde Dehydrogenase, Chain A, domain 1"/>
    <property type="match status" value="1"/>
</dbReference>
<dbReference type="SUPFAM" id="SSF53720">
    <property type="entry name" value="ALDH-like"/>
    <property type="match status" value="1"/>
</dbReference>
<dbReference type="FunFam" id="3.40.605.10:FF:000026">
    <property type="entry name" value="Aldehyde dehydrogenase, putative"/>
    <property type="match status" value="1"/>
</dbReference>
<dbReference type="InterPro" id="IPR016162">
    <property type="entry name" value="Ald_DH_N"/>
</dbReference>
<dbReference type="GO" id="GO:0016620">
    <property type="term" value="F:oxidoreductase activity, acting on the aldehyde or oxo group of donors, NAD or NADP as acceptor"/>
    <property type="evidence" value="ECO:0007669"/>
    <property type="project" value="InterPro"/>
</dbReference>
<organism evidence="6 7">
    <name type="scientific">Panacagrimonas perspica</name>
    <dbReference type="NCBI Taxonomy" id="381431"/>
    <lineage>
        <taxon>Bacteria</taxon>
        <taxon>Pseudomonadati</taxon>
        <taxon>Pseudomonadota</taxon>
        <taxon>Gammaproteobacteria</taxon>
        <taxon>Nevskiales</taxon>
        <taxon>Nevskiaceae</taxon>
        <taxon>Panacagrimonas</taxon>
    </lineage>
</organism>
<proteinExistence type="inferred from homology"/>
<evidence type="ECO:0000256" key="3">
    <source>
        <dbReference type="PROSITE-ProRule" id="PRU10007"/>
    </source>
</evidence>